<sequence length="642" mass="72648">MDTPHGGLGYKQAGGAMTALSRDPAANQTSELANSGLAAARIHDRYFLRGTIYRESFPFMKGMDSSASIFVYEPLRGDEIRLVRIHWDEQRNAPIACTLEHVSLSTKPTFAALSYVWGDASITRPIQLNGCAFHITTNLYDGLVEIRGKYAQNEDFWIWIDALCINQSDMDERSEQVPRMTQIYSSAYSVIAWLGPLDPSERDCTLLLFQLCEGACMRLAEGQISLEPNLLDPPSMAKAFYDVLEERNISMTQFQFAALEFAARKWFRRIWVVQEVVLARTSPEVIIGDLTIELERLLPSVVFLLESHRDVALYYILEAPRSLILYRSSSSMRIRRKPTQMSSTPKEIAKRLLEALQQTRNCGSIDARDRIYGVLGLVGCEGMPKNLKPNYKTRYEDVFHAYAAFIFQYTGDPSLIGGWGHKLEGVPTWVPDFERLVKYENWPCTPSSTQFDFSADRKNMSVEGIVTDRIMEVFPRRIAATLDDLGRALLGLKLPILAEGALRRVSGDDMISEWLALDLHDMQDIGLRRIYYQLCVDTFLKRCLPGQDSAFTDIEKADLKFWFTLRVSSCSFITRRGYLGMAWNAKKGDVISALKGAENFVVLRASGPNFKVVGATKMSGKFWKEHYKPLFSTTPYGTLTLV</sequence>
<dbReference type="Proteomes" id="UP000800094">
    <property type="component" value="Unassembled WGS sequence"/>
</dbReference>
<dbReference type="EMBL" id="ML987191">
    <property type="protein sequence ID" value="KAF2253374.1"/>
    <property type="molecule type" value="Genomic_DNA"/>
</dbReference>
<organism evidence="2 3">
    <name type="scientific">Trematosphaeria pertusa</name>
    <dbReference type="NCBI Taxonomy" id="390896"/>
    <lineage>
        <taxon>Eukaryota</taxon>
        <taxon>Fungi</taxon>
        <taxon>Dikarya</taxon>
        <taxon>Ascomycota</taxon>
        <taxon>Pezizomycotina</taxon>
        <taxon>Dothideomycetes</taxon>
        <taxon>Pleosporomycetidae</taxon>
        <taxon>Pleosporales</taxon>
        <taxon>Massarineae</taxon>
        <taxon>Trematosphaeriaceae</taxon>
        <taxon>Trematosphaeria</taxon>
    </lineage>
</organism>
<protein>
    <submittedName>
        <fullName evidence="2">HET-domain-containing protein</fullName>
    </submittedName>
</protein>
<evidence type="ECO:0000313" key="2">
    <source>
        <dbReference type="EMBL" id="KAF2253374.1"/>
    </source>
</evidence>
<reference evidence="2" key="1">
    <citation type="journal article" date="2020" name="Stud. Mycol.">
        <title>101 Dothideomycetes genomes: a test case for predicting lifestyles and emergence of pathogens.</title>
        <authorList>
            <person name="Haridas S."/>
            <person name="Albert R."/>
            <person name="Binder M."/>
            <person name="Bloem J."/>
            <person name="Labutti K."/>
            <person name="Salamov A."/>
            <person name="Andreopoulos B."/>
            <person name="Baker S."/>
            <person name="Barry K."/>
            <person name="Bills G."/>
            <person name="Bluhm B."/>
            <person name="Cannon C."/>
            <person name="Castanera R."/>
            <person name="Culley D."/>
            <person name="Daum C."/>
            <person name="Ezra D."/>
            <person name="Gonzalez J."/>
            <person name="Henrissat B."/>
            <person name="Kuo A."/>
            <person name="Liang C."/>
            <person name="Lipzen A."/>
            <person name="Lutzoni F."/>
            <person name="Magnuson J."/>
            <person name="Mondo S."/>
            <person name="Nolan M."/>
            <person name="Ohm R."/>
            <person name="Pangilinan J."/>
            <person name="Park H.-J."/>
            <person name="Ramirez L."/>
            <person name="Alfaro M."/>
            <person name="Sun H."/>
            <person name="Tritt A."/>
            <person name="Yoshinaga Y."/>
            <person name="Zwiers L.-H."/>
            <person name="Turgeon B."/>
            <person name="Goodwin S."/>
            <person name="Spatafora J."/>
            <person name="Crous P."/>
            <person name="Grigoriev I."/>
        </authorList>
    </citation>
    <scope>NUCLEOTIDE SEQUENCE</scope>
    <source>
        <strain evidence="2">CBS 122368</strain>
    </source>
</reference>
<gene>
    <name evidence="2" type="ORF">BU26DRAFT_501565</name>
</gene>
<proteinExistence type="predicted"/>
<dbReference type="AlphaFoldDB" id="A0A6A6IS68"/>
<evidence type="ECO:0000313" key="3">
    <source>
        <dbReference type="Proteomes" id="UP000800094"/>
    </source>
</evidence>
<dbReference type="GeneID" id="54579906"/>
<dbReference type="InterPro" id="IPR010730">
    <property type="entry name" value="HET"/>
</dbReference>
<dbReference type="InterPro" id="IPR052895">
    <property type="entry name" value="HetReg/Transcr_Mod"/>
</dbReference>
<evidence type="ECO:0000259" key="1">
    <source>
        <dbReference type="Pfam" id="PF06985"/>
    </source>
</evidence>
<keyword evidence="3" id="KW-1185">Reference proteome</keyword>
<name>A0A6A6IS68_9PLEO</name>
<dbReference type="OrthoDB" id="2157530at2759"/>
<dbReference type="PANTHER" id="PTHR24148">
    <property type="entry name" value="ANKYRIN REPEAT DOMAIN-CONTAINING PROTEIN 39 HOMOLOG-RELATED"/>
    <property type="match status" value="1"/>
</dbReference>
<accession>A0A6A6IS68</accession>
<feature type="domain" description="Heterokaryon incompatibility" evidence="1">
    <location>
        <begin position="110"/>
        <end position="275"/>
    </location>
</feature>
<dbReference type="PANTHER" id="PTHR24148:SF64">
    <property type="entry name" value="HETEROKARYON INCOMPATIBILITY DOMAIN-CONTAINING PROTEIN"/>
    <property type="match status" value="1"/>
</dbReference>
<dbReference type="RefSeq" id="XP_033688378.1">
    <property type="nucleotide sequence ID" value="XM_033826576.1"/>
</dbReference>
<dbReference type="Pfam" id="PF06985">
    <property type="entry name" value="HET"/>
    <property type="match status" value="1"/>
</dbReference>